<dbReference type="PANTHER" id="PTHR43868">
    <property type="entry name" value="OS02G0711200 PROTEIN"/>
    <property type="match status" value="1"/>
</dbReference>
<proteinExistence type="predicted"/>
<reference evidence="2 3" key="1">
    <citation type="submission" date="2020-10" db="EMBL/GenBank/DDBJ databases">
        <title>The Coptis chinensis genome and diversification of protoberbering-type alkaloids.</title>
        <authorList>
            <person name="Wang B."/>
            <person name="Shu S."/>
            <person name="Song C."/>
            <person name="Liu Y."/>
        </authorList>
    </citation>
    <scope>NUCLEOTIDE SEQUENCE [LARGE SCALE GENOMIC DNA]</scope>
    <source>
        <strain evidence="2">HL-2020</strain>
        <tissue evidence="2">Leaf</tissue>
    </source>
</reference>
<dbReference type="Proteomes" id="UP000631114">
    <property type="component" value="Unassembled WGS sequence"/>
</dbReference>
<evidence type="ECO:0000256" key="1">
    <source>
        <dbReference type="SAM" id="Phobius"/>
    </source>
</evidence>
<name>A0A835HYJ4_9MAGN</name>
<evidence type="ECO:0000313" key="3">
    <source>
        <dbReference type="Proteomes" id="UP000631114"/>
    </source>
</evidence>
<keyword evidence="3" id="KW-1185">Reference proteome</keyword>
<evidence type="ECO:0000313" key="2">
    <source>
        <dbReference type="EMBL" id="KAF9609290.1"/>
    </source>
</evidence>
<keyword evidence="1" id="KW-1133">Transmembrane helix</keyword>
<feature type="transmembrane region" description="Helical" evidence="1">
    <location>
        <begin position="71"/>
        <end position="91"/>
    </location>
</feature>
<keyword evidence="1" id="KW-0812">Transmembrane</keyword>
<comment type="caution">
    <text evidence="2">The sequence shown here is derived from an EMBL/GenBank/DDBJ whole genome shotgun (WGS) entry which is preliminary data.</text>
</comment>
<sequence>MGCKIGTSPTVVGEELGVLPRMYSTFAALELNQFVGFLGMTATKRNQPQSKFDIIIYDGINNEETLRMIGMIVRVFLFLTNLTTLTFLIILRGPPSGLPA</sequence>
<protein>
    <submittedName>
        <fullName evidence="2">Uncharacterized protein</fullName>
    </submittedName>
</protein>
<dbReference type="InterPro" id="IPR053262">
    <property type="entry name" value="ArsA_ATPase-like"/>
</dbReference>
<dbReference type="PANTHER" id="PTHR43868:SF1">
    <property type="entry name" value="P-LOOP CONTAINING NUCLEOSIDE TRIPHOSPHATE HYDROLASES SUPERFAMILY PROTEIN"/>
    <property type="match status" value="1"/>
</dbReference>
<gene>
    <name evidence="2" type="ORF">IFM89_015136</name>
</gene>
<accession>A0A835HYJ4</accession>
<dbReference type="AlphaFoldDB" id="A0A835HYJ4"/>
<dbReference type="EMBL" id="JADFTS010000004">
    <property type="protein sequence ID" value="KAF9609290.1"/>
    <property type="molecule type" value="Genomic_DNA"/>
</dbReference>
<keyword evidence="1" id="KW-0472">Membrane</keyword>
<organism evidence="2 3">
    <name type="scientific">Coptis chinensis</name>
    <dbReference type="NCBI Taxonomy" id="261450"/>
    <lineage>
        <taxon>Eukaryota</taxon>
        <taxon>Viridiplantae</taxon>
        <taxon>Streptophyta</taxon>
        <taxon>Embryophyta</taxon>
        <taxon>Tracheophyta</taxon>
        <taxon>Spermatophyta</taxon>
        <taxon>Magnoliopsida</taxon>
        <taxon>Ranunculales</taxon>
        <taxon>Ranunculaceae</taxon>
        <taxon>Coptidoideae</taxon>
        <taxon>Coptis</taxon>
    </lineage>
</organism>
<dbReference type="OrthoDB" id="1909609at2759"/>